<proteinExistence type="predicted"/>
<reference evidence="1 2" key="1">
    <citation type="journal article" date="2018" name="Sci. Rep.">
        <title>Genomic signatures of local adaptation to the degree of environmental predictability in rotifers.</title>
        <authorList>
            <person name="Franch-Gras L."/>
            <person name="Hahn C."/>
            <person name="Garcia-Roger E.M."/>
            <person name="Carmona M.J."/>
            <person name="Serra M."/>
            <person name="Gomez A."/>
        </authorList>
    </citation>
    <scope>NUCLEOTIDE SEQUENCE [LARGE SCALE GENOMIC DNA]</scope>
    <source>
        <strain evidence="1">HYR1</strain>
    </source>
</reference>
<evidence type="ECO:0000313" key="1">
    <source>
        <dbReference type="EMBL" id="RNA45088.1"/>
    </source>
</evidence>
<dbReference type="Proteomes" id="UP000276133">
    <property type="component" value="Unassembled WGS sequence"/>
</dbReference>
<name>A0A3M7TB32_BRAPC</name>
<keyword evidence="2" id="KW-1185">Reference proteome</keyword>
<gene>
    <name evidence="1" type="ORF">BpHYR1_008702</name>
</gene>
<dbReference type="AlphaFoldDB" id="A0A3M7TB32"/>
<comment type="caution">
    <text evidence="1">The sequence shown here is derived from an EMBL/GenBank/DDBJ whole genome shotgun (WGS) entry which is preliminary data.</text>
</comment>
<protein>
    <submittedName>
        <fullName evidence="1">Uncharacterized protein</fullName>
    </submittedName>
</protein>
<evidence type="ECO:0000313" key="2">
    <source>
        <dbReference type="Proteomes" id="UP000276133"/>
    </source>
</evidence>
<sequence>MKDSFKKREKEPMDLSKERTCNIHLVLLSLSMYELFALKSNYFRSTEFANLRNIAKYCFNKLADFQSIKKNFDLFVLTPSMHFIKSPSHIFSSDLGTGNGMIYYIKGKTIFNLWACLWLKDC</sequence>
<dbReference type="EMBL" id="REGN01000030">
    <property type="protein sequence ID" value="RNA45088.1"/>
    <property type="molecule type" value="Genomic_DNA"/>
</dbReference>
<accession>A0A3M7TB32</accession>
<organism evidence="1 2">
    <name type="scientific">Brachionus plicatilis</name>
    <name type="common">Marine rotifer</name>
    <name type="synonym">Brachionus muelleri</name>
    <dbReference type="NCBI Taxonomy" id="10195"/>
    <lineage>
        <taxon>Eukaryota</taxon>
        <taxon>Metazoa</taxon>
        <taxon>Spiralia</taxon>
        <taxon>Gnathifera</taxon>
        <taxon>Rotifera</taxon>
        <taxon>Eurotatoria</taxon>
        <taxon>Monogononta</taxon>
        <taxon>Pseudotrocha</taxon>
        <taxon>Ploima</taxon>
        <taxon>Brachionidae</taxon>
        <taxon>Brachionus</taxon>
    </lineage>
</organism>